<dbReference type="EMBL" id="CABWIC010000007">
    <property type="protein sequence ID" value="VWL92535.1"/>
    <property type="molecule type" value="Genomic_DNA"/>
</dbReference>
<evidence type="ECO:0000256" key="1">
    <source>
        <dbReference type="ARBA" id="ARBA00006711"/>
    </source>
</evidence>
<dbReference type="OrthoDB" id="8481372at2"/>
<dbReference type="RefSeq" id="WP_039910223.1">
    <property type="nucleotide sequence ID" value="NZ_CABJEU010000001.1"/>
</dbReference>
<dbReference type="EMBL" id="QSLJ01000001">
    <property type="protein sequence ID" value="RHF38934.1"/>
    <property type="molecule type" value="Genomic_DNA"/>
</dbReference>
<keyword evidence="4 11" id="KW-0240">DNA-directed RNA polymerase</keyword>
<evidence type="ECO:0000313" key="13">
    <source>
        <dbReference type="EMBL" id="RHD57479.1"/>
    </source>
</evidence>
<keyword evidence="16" id="KW-1185">Reference proteome</keyword>
<evidence type="ECO:0000313" key="14">
    <source>
        <dbReference type="EMBL" id="RHF38934.1"/>
    </source>
</evidence>
<dbReference type="Proteomes" id="UP000738879">
    <property type="component" value="Unassembled WGS sequence"/>
</dbReference>
<comment type="similarity">
    <text evidence="1 11">Belongs to the RNA polymerase subunit omega family.</text>
</comment>
<evidence type="ECO:0000313" key="15">
    <source>
        <dbReference type="EMBL" id="VWL92535.1"/>
    </source>
</evidence>
<evidence type="ECO:0000313" key="17">
    <source>
        <dbReference type="Proteomes" id="UP000286050"/>
    </source>
</evidence>
<evidence type="ECO:0000256" key="6">
    <source>
        <dbReference type="ARBA" id="ARBA00022695"/>
    </source>
</evidence>
<dbReference type="SMART" id="SM01409">
    <property type="entry name" value="RNA_pol_Rpb6"/>
    <property type="match status" value="1"/>
</dbReference>
<dbReference type="GO" id="GO:0000428">
    <property type="term" value="C:DNA-directed RNA polymerase complex"/>
    <property type="evidence" value="ECO:0007669"/>
    <property type="project" value="UniProtKB-KW"/>
</dbReference>
<evidence type="ECO:0000256" key="10">
    <source>
        <dbReference type="ARBA" id="ARBA00048552"/>
    </source>
</evidence>
<dbReference type="GO" id="GO:0006351">
    <property type="term" value="P:DNA-templated transcription"/>
    <property type="evidence" value="ECO:0007669"/>
    <property type="project" value="UniProtKB-UniRule"/>
</dbReference>
<dbReference type="Proteomes" id="UP000405524">
    <property type="component" value="Unassembled WGS sequence"/>
</dbReference>
<evidence type="ECO:0000313" key="16">
    <source>
        <dbReference type="Proteomes" id="UP000283983"/>
    </source>
</evidence>
<reference evidence="12" key="3">
    <citation type="submission" date="2021-02" db="EMBL/GenBank/DDBJ databases">
        <title>Infant gut strain persistence is associated with maternal origin, phylogeny, and functional potential including surface adhesion and iron acquisition.</title>
        <authorList>
            <person name="Lou Y.C."/>
        </authorList>
    </citation>
    <scope>NUCLEOTIDE SEQUENCE</scope>
    <source>
        <strain evidence="12">L3_128_245G1_dasL3_128_245G1_concoct_49</strain>
    </source>
</reference>
<sequence length="94" mass="10443">MSVVKPAIDDLLEKTDHNRFLLSSLASQRASDINNMLRGQHSRVLAVQDTDDLTVMLSGKDTISMAMEEIVDGTISYDHERYEAALGHIDPQEA</sequence>
<keyword evidence="7 11" id="KW-0804">Transcription</keyword>
<reference evidence="15 18" key="2">
    <citation type="submission" date="2019-10" db="EMBL/GenBank/DDBJ databases">
        <authorList>
            <person name="Wolf R A."/>
        </authorList>
    </citation>
    <scope>NUCLEOTIDE SEQUENCE [LARGE SCALE GENOMIC DNA]</scope>
    <source>
        <strain evidence="15">Collinsella_intestinalis_DSM_13632</strain>
    </source>
</reference>
<dbReference type="Proteomes" id="UP000286050">
    <property type="component" value="Unassembled WGS sequence"/>
</dbReference>
<evidence type="ECO:0000256" key="11">
    <source>
        <dbReference type="HAMAP-Rule" id="MF_00366"/>
    </source>
</evidence>
<comment type="function">
    <text evidence="11">Promotes RNA polymerase assembly. Latches the N- and C-terminal regions of the beta' subunit thereby facilitating its interaction with the beta and alpha subunits.</text>
</comment>
<comment type="subunit">
    <text evidence="8 11">The RNAP catalytic core consists of 2 alpha, 1 beta, 1 beta' and 1 omega subunit. When a sigma factor is associated with the core the holoenzyme is formed, which can initiate transcription.</text>
</comment>
<dbReference type="EMBL" id="QSJI01000001">
    <property type="protein sequence ID" value="RHD57479.1"/>
    <property type="molecule type" value="Genomic_DNA"/>
</dbReference>
<evidence type="ECO:0000313" key="18">
    <source>
        <dbReference type="Proteomes" id="UP000405524"/>
    </source>
</evidence>
<dbReference type="Proteomes" id="UP000283983">
    <property type="component" value="Unassembled WGS sequence"/>
</dbReference>
<dbReference type="Gene3D" id="3.90.940.10">
    <property type="match status" value="1"/>
</dbReference>
<dbReference type="NCBIfam" id="NF001589">
    <property type="entry name" value="PRK00392.8-6"/>
    <property type="match status" value="1"/>
</dbReference>
<dbReference type="GO" id="GO:0003899">
    <property type="term" value="F:DNA-directed RNA polymerase activity"/>
    <property type="evidence" value="ECO:0007669"/>
    <property type="project" value="UniProtKB-UniRule"/>
</dbReference>
<reference evidence="16 17" key="1">
    <citation type="submission" date="2018-08" db="EMBL/GenBank/DDBJ databases">
        <title>A genome reference for cultivated species of the human gut microbiota.</title>
        <authorList>
            <person name="Zou Y."/>
            <person name="Xue W."/>
            <person name="Luo G."/>
        </authorList>
    </citation>
    <scope>NUCLEOTIDE SEQUENCE [LARGE SCALE GENOMIC DNA]</scope>
    <source>
        <strain evidence="14 16">AM25-33</strain>
        <strain evidence="13 17">AM30-5LB</strain>
    </source>
</reference>
<evidence type="ECO:0000256" key="2">
    <source>
        <dbReference type="ARBA" id="ARBA00012418"/>
    </source>
</evidence>
<evidence type="ECO:0000256" key="8">
    <source>
        <dbReference type="ARBA" id="ARBA00025935"/>
    </source>
</evidence>
<protein>
    <recommendedName>
        <fullName evidence="3 11">DNA-directed RNA polymerase subunit omega</fullName>
        <shortName evidence="11">RNAP omega subunit</shortName>
        <ecNumber evidence="2 11">2.7.7.6</ecNumber>
    </recommendedName>
    <alternativeName>
        <fullName evidence="11">RNA polymerase omega subunit</fullName>
    </alternativeName>
    <alternativeName>
        <fullName evidence="9 11">Transcriptase subunit omega</fullName>
    </alternativeName>
</protein>
<proteinExistence type="inferred from homology"/>
<keyword evidence="6 11" id="KW-0548">Nucleotidyltransferase</keyword>
<evidence type="ECO:0000256" key="3">
    <source>
        <dbReference type="ARBA" id="ARBA00013725"/>
    </source>
</evidence>
<dbReference type="HAMAP" id="MF_00366">
    <property type="entry name" value="RNApol_bact_RpoZ"/>
    <property type="match status" value="1"/>
</dbReference>
<dbReference type="GeneID" id="77465568"/>
<evidence type="ECO:0000256" key="7">
    <source>
        <dbReference type="ARBA" id="ARBA00023163"/>
    </source>
</evidence>
<evidence type="ECO:0000313" key="12">
    <source>
        <dbReference type="EMBL" id="MBS5146358.1"/>
    </source>
</evidence>
<gene>
    <name evidence="11 15" type="primary">rpoZ</name>
    <name evidence="14" type="ORF">DW682_04465</name>
    <name evidence="13" type="ORF">DW787_01150</name>
    <name evidence="15" type="ORF">JKKLCJKK_00583</name>
    <name evidence="12" type="ORF">KHY67_01430</name>
</gene>
<evidence type="ECO:0000256" key="9">
    <source>
        <dbReference type="ARBA" id="ARBA00029924"/>
    </source>
</evidence>
<dbReference type="InterPro" id="IPR036161">
    <property type="entry name" value="RPB6/omega-like_sf"/>
</dbReference>
<dbReference type="SUPFAM" id="SSF63562">
    <property type="entry name" value="RPB6/omega subunit-like"/>
    <property type="match status" value="1"/>
</dbReference>
<evidence type="ECO:0000256" key="4">
    <source>
        <dbReference type="ARBA" id="ARBA00022478"/>
    </source>
</evidence>
<organism evidence="14 16">
    <name type="scientific">Collinsella intestinalis</name>
    <dbReference type="NCBI Taxonomy" id="147207"/>
    <lineage>
        <taxon>Bacteria</taxon>
        <taxon>Bacillati</taxon>
        <taxon>Actinomycetota</taxon>
        <taxon>Coriobacteriia</taxon>
        <taxon>Coriobacteriales</taxon>
        <taxon>Coriobacteriaceae</taxon>
        <taxon>Collinsella</taxon>
    </lineage>
</organism>
<dbReference type="EC" id="2.7.7.6" evidence="2 11"/>
<dbReference type="AlphaFoldDB" id="A0A414NGQ2"/>
<dbReference type="EMBL" id="JAGZJA010000001">
    <property type="protein sequence ID" value="MBS5146358.1"/>
    <property type="molecule type" value="Genomic_DNA"/>
</dbReference>
<comment type="catalytic activity">
    <reaction evidence="10 11">
        <text>RNA(n) + a ribonucleoside 5'-triphosphate = RNA(n+1) + diphosphate</text>
        <dbReference type="Rhea" id="RHEA:21248"/>
        <dbReference type="Rhea" id="RHEA-COMP:14527"/>
        <dbReference type="Rhea" id="RHEA-COMP:17342"/>
        <dbReference type="ChEBI" id="CHEBI:33019"/>
        <dbReference type="ChEBI" id="CHEBI:61557"/>
        <dbReference type="ChEBI" id="CHEBI:140395"/>
        <dbReference type="EC" id="2.7.7.6"/>
    </reaction>
</comment>
<dbReference type="Pfam" id="PF01192">
    <property type="entry name" value="RNA_pol_Rpb6"/>
    <property type="match status" value="1"/>
</dbReference>
<accession>A0A414NGQ2</accession>
<keyword evidence="5 11" id="KW-0808">Transferase</keyword>
<dbReference type="InterPro" id="IPR006110">
    <property type="entry name" value="Pol_omega/Rpo6/RPB6"/>
</dbReference>
<evidence type="ECO:0000256" key="5">
    <source>
        <dbReference type="ARBA" id="ARBA00022679"/>
    </source>
</evidence>
<dbReference type="GO" id="GO:0003677">
    <property type="term" value="F:DNA binding"/>
    <property type="evidence" value="ECO:0007669"/>
    <property type="project" value="UniProtKB-UniRule"/>
</dbReference>
<name>A0A414NGQ2_9ACTN</name>
<dbReference type="InterPro" id="IPR003716">
    <property type="entry name" value="DNA-dir_RNA_pol_omega"/>
</dbReference>